<dbReference type="InterPro" id="IPR012132">
    <property type="entry name" value="GMC_OxRdtase"/>
</dbReference>
<dbReference type="PIRSF" id="PIRSF000137">
    <property type="entry name" value="Alcohol_oxidase"/>
    <property type="match status" value="1"/>
</dbReference>
<comment type="caution">
    <text evidence="7">The sequence shown here is derived from an EMBL/GenBank/DDBJ whole genome shotgun (WGS) entry which is preliminary data.</text>
</comment>
<dbReference type="Pfam" id="PF05199">
    <property type="entry name" value="GMC_oxred_C"/>
    <property type="match status" value="1"/>
</dbReference>
<dbReference type="PANTHER" id="PTHR11552">
    <property type="entry name" value="GLUCOSE-METHANOL-CHOLINE GMC OXIDOREDUCTASE"/>
    <property type="match status" value="1"/>
</dbReference>
<protein>
    <submittedName>
        <fullName evidence="7">Choline dehydrogenase-like flavoprotein</fullName>
    </submittedName>
</protein>
<dbReference type="GO" id="GO:0016614">
    <property type="term" value="F:oxidoreductase activity, acting on CH-OH group of donors"/>
    <property type="evidence" value="ECO:0007669"/>
    <property type="project" value="InterPro"/>
</dbReference>
<evidence type="ECO:0000256" key="2">
    <source>
        <dbReference type="ARBA" id="ARBA00010790"/>
    </source>
</evidence>
<keyword evidence="3" id="KW-0285">Flavoprotein</keyword>
<comment type="similarity">
    <text evidence="2">Belongs to the GMC oxidoreductase family.</text>
</comment>
<name>A0A7X0JLZ1_9HYPH</name>
<dbReference type="PANTHER" id="PTHR11552:SF147">
    <property type="entry name" value="CHOLINE DEHYDROGENASE, MITOCHONDRIAL"/>
    <property type="match status" value="1"/>
</dbReference>
<evidence type="ECO:0000256" key="1">
    <source>
        <dbReference type="ARBA" id="ARBA00001974"/>
    </source>
</evidence>
<feature type="domain" description="Glucose-methanol-choline oxidoreductase N-terminal" evidence="6">
    <location>
        <begin position="269"/>
        <end position="283"/>
    </location>
</feature>
<dbReference type="Pfam" id="PF00732">
    <property type="entry name" value="GMC_oxred_N"/>
    <property type="match status" value="1"/>
</dbReference>
<dbReference type="GO" id="GO:0050660">
    <property type="term" value="F:flavin adenine dinucleotide binding"/>
    <property type="evidence" value="ECO:0007669"/>
    <property type="project" value="InterPro"/>
</dbReference>
<sequence>MAENWASSIAADWLKIMETYDYIIIGAGSAGCVLANRLSADSRNSVLLLEAGGTDNYHWVHIPVGYLYCINNPRTDWCFATEKEEGLNGRSLFYPRGKLLGGCSSINGMIYMRGQARDYDLWRQMGCAGWGWDDVLPLFRKSQDFYKGGDDLHGEGGEWRVEKQRLHWAVLDSFRKAAEQAGIPMIDDFNRGDNEGSSYFDVNQRSGIRWNTSKAFLRPAMKRPNLRVLTKAHVRRLIIENGEVKGVEFQQNGVSQVAHARRETVLSAGAIGTPHVLELSGVGRGEVLADAGVEMVKEVRQVGENLQDHLQLRLVYKVTGVPTLNEKASRWLGKAAIGLEYALKRSGPMSMAPSQLGIFTRSGPDKETADLEYHVQPVSLDRFGDPVHAFPAITASVCNLRPESRGSVHLKGPDFAAAPAIRPNYLSTVGDRSVAASSIRLTRNIVAQPAFARYHPEEYKPGPAYDTDADLERAAGEIGTTIFHPVGTARMGSDPDSVVDPRLKMRALGRLRIADASIMPAITSGNTNSPTIMIAEKAAAMILADNR</sequence>
<organism evidence="7 8">
    <name type="scientific">Rhizobium soli</name>
    <dbReference type="NCBI Taxonomy" id="424798"/>
    <lineage>
        <taxon>Bacteria</taxon>
        <taxon>Pseudomonadati</taxon>
        <taxon>Pseudomonadota</taxon>
        <taxon>Alphaproteobacteria</taxon>
        <taxon>Hyphomicrobiales</taxon>
        <taxon>Rhizobiaceae</taxon>
        <taxon>Rhizobium/Agrobacterium group</taxon>
        <taxon>Rhizobium</taxon>
    </lineage>
</organism>
<evidence type="ECO:0000256" key="5">
    <source>
        <dbReference type="PIRSR" id="PIRSR000137-2"/>
    </source>
</evidence>
<feature type="binding site" evidence="5">
    <location>
        <position position="234"/>
    </location>
    <ligand>
        <name>FAD</name>
        <dbReference type="ChEBI" id="CHEBI:57692"/>
    </ligand>
</feature>
<dbReference type="InterPro" id="IPR000172">
    <property type="entry name" value="GMC_OxRdtase_N"/>
</dbReference>
<gene>
    <name evidence="7" type="ORF">F4695_003456</name>
</gene>
<dbReference type="InterPro" id="IPR007867">
    <property type="entry name" value="GMC_OxRtase_C"/>
</dbReference>
<comment type="cofactor">
    <cofactor evidence="1 5">
        <name>FAD</name>
        <dbReference type="ChEBI" id="CHEBI:57692"/>
    </cofactor>
</comment>
<dbReference type="SUPFAM" id="SSF54373">
    <property type="entry name" value="FAD-linked reductases, C-terminal domain"/>
    <property type="match status" value="1"/>
</dbReference>
<evidence type="ECO:0000259" key="6">
    <source>
        <dbReference type="PROSITE" id="PS00624"/>
    </source>
</evidence>
<evidence type="ECO:0000313" key="7">
    <source>
        <dbReference type="EMBL" id="MBB6510070.1"/>
    </source>
</evidence>
<evidence type="ECO:0000256" key="4">
    <source>
        <dbReference type="ARBA" id="ARBA00022827"/>
    </source>
</evidence>
<dbReference type="AlphaFoldDB" id="A0A7X0JLZ1"/>
<dbReference type="PROSITE" id="PS00624">
    <property type="entry name" value="GMC_OXRED_2"/>
    <property type="match status" value="1"/>
</dbReference>
<dbReference type="Gene3D" id="3.30.560.10">
    <property type="entry name" value="Glucose Oxidase, domain 3"/>
    <property type="match status" value="1"/>
</dbReference>
<dbReference type="EMBL" id="JACHBU010000007">
    <property type="protein sequence ID" value="MBB6510070.1"/>
    <property type="molecule type" value="Genomic_DNA"/>
</dbReference>
<keyword evidence="8" id="KW-1185">Reference proteome</keyword>
<evidence type="ECO:0000256" key="3">
    <source>
        <dbReference type="ARBA" id="ARBA00022630"/>
    </source>
</evidence>
<dbReference type="InterPro" id="IPR036188">
    <property type="entry name" value="FAD/NAD-bd_sf"/>
</dbReference>
<dbReference type="Proteomes" id="UP000585437">
    <property type="component" value="Unassembled WGS sequence"/>
</dbReference>
<accession>A0A7X0JLZ1</accession>
<proteinExistence type="inferred from homology"/>
<dbReference type="SUPFAM" id="SSF51905">
    <property type="entry name" value="FAD/NAD(P)-binding domain"/>
    <property type="match status" value="1"/>
</dbReference>
<keyword evidence="4 5" id="KW-0274">FAD</keyword>
<dbReference type="Gene3D" id="3.50.50.60">
    <property type="entry name" value="FAD/NAD(P)-binding domain"/>
    <property type="match status" value="1"/>
</dbReference>
<reference evidence="7 8" key="1">
    <citation type="submission" date="2020-08" db="EMBL/GenBank/DDBJ databases">
        <title>The Agave Microbiome: Exploring the role of microbial communities in plant adaptations to desert environments.</title>
        <authorList>
            <person name="Partida-Martinez L.P."/>
        </authorList>
    </citation>
    <scope>NUCLEOTIDE SEQUENCE [LARGE SCALE GENOMIC DNA]</scope>
    <source>
        <strain evidence="7 8">AS3.12</strain>
    </source>
</reference>
<evidence type="ECO:0000313" key="8">
    <source>
        <dbReference type="Proteomes" id="UP000585437"/>
    </source>
</evidence>